<reference evidence="3" key="1">
    <citation type="journal article" date="2019" name="Int. J. Syst. Evol. Microbiol.">
        <title>The Global Catalogue of Microorganisms (GCM) 10K type strain sequencing project: providing services to taxonomists for standard genome sequencing and annotation.</title>
        <authorList>
            <consortium name="The Broad Institute Genomics Platform"/>
            <consortium name="The Broad Institute Genome Sequencing Center for Infectious Disease"/>
            <person name="Wu L."/>
            <person name="Ma J."/>
        </authorList>
    </citation>
    <scope>NUCLEOTIDE SEQUENCE [LARGE SCALE GENOMIC DNA]</scope>
    <source>
        <strain evidence="3">KCTC 42282</strain>
    </source>
</reference>
<comment type="caution">
    <text evidence="2">The sequence shown here is derived from an EMBL/GenBank/DDBJ whole genome shotgun (WGS) entry which is preliminary data.</text>
</comment>
<organism evidence="2 3">
    <name type="scientific">Camelimonas fluminis</name>
    <dbReference type="NCBI Taxonomy" id="1576911"/>
    <lineage>
        <taxon>Bacteria</taxon>
        <taxon>Pseudomonadati</taxon>
        <taxon>Pseudomonadota</taxon>
        <taxon>Alphaproteobacteria</taxon>
        <taxon>Hyphomicrobiales</taxon>
        <taxon>Chelatococcaceae</taxon>
        <taxon>Camelimonas</taxon>
    </lineage>
</organism>
<evidence type="ECO:0000256" key="1">
    <source>
        <dbReference type="SAM" id="MobiDB-lite"/>
    </source>
</evidence>
<name>A0ABV7UH05_9HYPH</name>
<proteinExistence type="predicted"/>
<sequence length="227" mass="24261">MTGPFAGRFPNREWVRQTNLQLNAIGFGDIDPCENRTKGRSYAYMADCDGRLKIVSDMYAAAAFVAGLHPEPEVAEDLPQRGRVPDIVDSTVPLRLQTYGGLFNGSANGATQINTSISGLDSQTALNDPVPFTASRSAIPHLLPQPGMMVADPLPQVAGAGPLQRNHRSSPPAPAPSHQARPQVVQVDSIEKVERPRITDYLPAPADSSRTPAKSTESGGRPAFSPI</sequence>
<dbReference type="Proteomes" id="UP001595704">
    <property type="component" value="Unassembled WGS sequence"/>
</dbReference>
<dbReference type="EMBL" id="JBHRYC010000055">
    <property type="protein sequence ID" value="MFC3637990.1"/>
    <property type="molecule type" value="Genomic_DNA"/>
</dbReference>
<keyword evidence="3" id="KW-1185">Reference proteome</keyword>
<protein>
    <submittedName>
        <fullName evidence="2">Uncharacterized protein</fullName>
    </submittedName>
</protein>
<feature type="compositionally biased region" description="Basic and acidic residues" evidence="1">
    <location>
        <begin position="189"/>
        <end position="198"/>
    </location>
</feature>
<gene>
    <name evidence="2" type="ORF">ACFONL_11505</name>
</gene>
<dbReference type="RefSeq" id="WP_191320782.1">
    <property type="nucleotide sequence ID" value="NZ_BNCG01000025.1"/>
</dbReference>
<feature type="compositionally biased region" description="Polar residues" evidence="1">
    <location>
        <begin position="208"/>
        <end position="218"/>
    </location>
</feature>
<accession>A0ABV7UH05</accession>
<evidence type="ECO:0000313" key="2">
    <source>
        <dbReference type="EMBL" id="MFC3637990.1"/>
    </source>
</evidence>
<evidence type="ECO:0000313" key="3">
    <source>
        <dbReference type="Proteomes" id="UP001595704"/>
    </source>
</evidence>
<feature type="region of interest" description="Disordered" evidence="1">
    <location>
        <begin position="152"/>
        <end position="227"/>
    </location>
</feature>